<reference evidence="2 3" key="1">
    <citation type="submission" date="2019-06" db="EMBL/GenBank/DDBJ databases">
        <title>The genome of Shewanella sp. SM1901.</title>
        <authorList>
            <person name="Cha Q."/>
        </authorList>
    </citation>
    <scope>NUCLEOTIDE SEQUENCE [LARGE SCALE GENOMIC DNA]</scope>
    <source>
        <strain evidence="2 3">SM1901</strain>
    </source>
</reference>
<dbReference type="Gene3D" id="3.40.50.150">
    <property type="entry name" value="Vaccinia Virus protein VP39"/>
    <property type="match status" value="1"/>
</dbReference>
<keyword evidence="2" id="KW-0489">Methyltransferase</keyword>
<name>A0A4Y5YEZ4_9GAMM</name>
<dbReference type="Pfam" id="PF13649">
    <property type="entry name" value="Methyltransf_25"/>
    <property type="match status" value="1"/>
</dbReference>
<dbReference type="InterPro" id="IPR041698">
    <property type="entry name" value="Methyltransf_25"/>
</dbReference>
<dbReference type="GO" id="GO:0032259">
    <property type="term" value="P:methylation"/>
    <property type="evidence" value="ECO:0007669"/>
    <property type="project" value="UniProtKB-KW"/>
</dbReference>
<dbReference type="KEGG" id="spol:FH971_09500"/>
<evidence type="ECO:0000259" key="1">
    <source>
        <dbReference type="Pfam" id="PF13649"/>
    </source>
</evidence>
<sequence length="218" mass="24556">MSILFYDDKADSLAELYLSLSFDDVHGRWLELLAGLNTIDKIHILDVGAGSGRDARYLAQLTGVDNQKAFVVAVEPAERLAHIGKQTTLGLNVIWIDDMLPELINVKALQHKYHLVLLSAVWMHLEPIQRNQALAALSALMEDNGLIVITLRHGECNDERLMYPVYVDEIVRLAPLYDLQMVKITDRDEDTLGRSGVCWQTMALRKTFSEDNGQGRNL</sequence>
<keyword evidence="3" id="KW-1185">Reference proteome</keyword>
<dbReference type="EMBL" id="CP041036">
    <property type="protein sequence ID" value="QDE31188.1"/>
    <property type="molecule type" value="Genomic_DNA"/>
</dbReference>
<evidence type="ECO:0000313" key="3">
    <source>
        <dbReference type="Proteomes" id="UP000319809"/>
    </source>
</evidence>
<dbReference type="SUPFAM" id="SSF53335">
    <property type="entry name" value="S-adenosyl-L-methionine-dependent methyltransferases"/>
    <property type="match status" value="1"/>
</dbReference>
<dbReference type="RefSeq" id="WP_140234138.1">
    <property type="nucleotide sequence ID" value="NZ_CP041036.1"/>
</dbReference>
<dbReference type="InterPro" id="IPR029063">
    <property type="entry name" value="SAM-dependent_MTases_sf"/>
</dbReference>
<dbReference type="AlphaFoldDB" id="A0A4Y5YEZ4"/>
<feature type="domain" description="Methyltransferase" evidence="1">
    <location>
        <begin position="44"/>
        <end position="145"/>
    </location>
</feature>
<dbReference type="GO" id="GO:0008168">
    <property type="term" value="F:methyltransferase activity"/>
    <property type="evidence" value="ECO:0007669"/>
    <property type="project" value="UniProtKB-KW"/>
</dbReference>
<accession>A0A4Y5YEZ4</accession>
<protein>
    <submittedName>
        <fullName evidence="2">Methyltransferase domain-containing protein</fullName>
    </submittedName>
</protein>
<dbReference type="CDD" id="cd02440">
    <property type="entry name" value="AdoMet_MTases"/>
    <property type="match status" value="1"/>
</dbReference>
<organism evidence="2 3">
    <name type="scientific">Shewanella polaris</name>
    <dbReference type="NCBI Taxonomy" id="2588449"/>
    <lineage>
        <taxon>Bacteria</taxon>
        <taxon>Pseudomonadati</taxon>
        <taxon>Pseudomonadota</taxon>
        <taxon>Gammaproteobacteria</taxon>
        <taxon>Alteromonadales</taxon>
        <taxon>Shewanellaceae</taxon>
        <taxon>Shewanella</taxon>
    </lineage>
</organism>
<gene>
    <name evidence="2" type="ORF">FH971_09500</name>
</gene>
<dbReference type="Proteomes" id="UP000319809">
    <property type="component" value="Chromosome"/>
</dbReference>
<evidence type="ECO:0000313" key="2">
    <source>
        <dbReference type="EMBL" id="QDE31188.1"/>
    </source>
</evidence>
<proteinExistence type="predicted"/>
<keyword evidence="2" id="KW-0808">Transferase</keyword>